<keyword evidence="3" id="KW-0645">Protease</keyword>
<feature type="signal peptide" evidence="1">
    <location>
        <begin position="1"/>
        <end position="35"/>
    </location>
</feature>
<keyword evidence="3" id="KW-0121">Carboxypeptidase</keyword>
<dbReference type="GO" id="GO:0009002">
    <property type="term" value="F:serine-type D-Ala-D-Ala carboxypeptidase activity"/>
    <property type="evidence" value="ECO:0007669"/>
    <property type="project" value="UniProtKB-EC"/>
</dbReference>
<dbReference type="EC" id="3.4.16.4" evidence="3"/>
<evidence type="ECO:0000256" key="1">
    <source>
        <dbReference type="SAM" id="SignalP"/>
    </source>
</evidence>
<dbReference type="PANTHER" id="PTHR46825:SF7">
    <property type="entry name" value="D-ALANYL-D-ALANINE CARBOXYPEPTIDASE"/>
    <property type="match status" value="1"/>
</dbReference>
<gene>
    <name evidence="3" type="ORF">QFZ26_002531</name>
</gene>
<dbReference type="Proteomes" id="UP001239083">
    <property type="component" value="Unassembled WGS sequence"/>
</dbReference>
<dbReference type="Pfam" id="PF00144">
    <property type="entry name" value="Beta-lactamase"/>
    <property type="match status" value="1"/>
</dbReference>
<dbReference type="InterPro" id="IPR050491">
    <property type="entry name" value="AmpC-like"/>
</dbReference>
<name>A0ABU0RA75_9MICO</name>
<keyword evidence="1" id="KW-0732">Signal</keyword>
<dbReference type="Gene3D" id="3.40.710.10">
    <property type="entry name" value="DD-peptidase/beta-lactamase superfamily"/>
    <property type="match status" value="1"/>
</dbReference>
<evidence type="ECO:0000313" key="3">
    <source>
        <dbReference type="EMBL" id="MDQ0894976.1"/>
    </source>
</evidence>
<evidence type="ECO:0000259" key="2">
    <source>
        <dbReference type="Pfam" id="PF00144"/>
    </source>
</evidence>
<proteinExistence type="predicted"/>
<dbReference type="InterPro" id="IPR001466">
    <property type="entry name" value="Beta-lactam-related"/>
</dbReference>
<evidence type="ECO:0000313" key="4">
    <source>
        <dbReference type="Proteomes" id="UP001239083"/>
    </source>
</evidence>
<organism evidence="3 4">
    <name type="scientific">Agromyces ramosus</name>
    <dbReference type="NCBI Taxonomy" id="33879"/>
    <lineage>
        <taxon>Bacteria</taxon>
        <taxon>Bacillati</taxon>
        <taxon>Actinomycetota</taxon>
        <taxon>Actinomycetes</taxon>
        <taxon>Micrococcales</taxon>
        <taxon>Microbacteriaceae</taxon>
        <taxon>Agromyces</taxon>
    </lineage>
</organism>
<dbReference type="InterPro" id="IPR012338">
    <property type="entry name" value="Beta-lactam/transpept-like"/>
</dbReference>
<feature type="domain" description="Beta-lactamase-related" evidence="2">
    <location>
        <begin position="62"/>
        <end position="386"/>
    </location>
</feature>
<reference evidence="3 4" key="1">
    <citation type="submission" date="2023-07" db="EMBL/GenBank/DDBJ databases">
        <title>Comparative genomics of wheat-associated soil bacteria to identify genetic determinants of phenazine resistance.</title>
        <authorList>
            <person name="Mouncey N."/>
        </authorList>
    </citation>
    <scope>NUCLEOTIDE SEQUENCE [LARGE SCALE GENOMIC DNA]</scope>
    <source>
        <strain evidence="3 4">V3I3</strain>
    </source>
</reference>
<comment type="caution">
    <text evidence="3">The sequence shown here is derived from an EMBL/GenBank/DDBJ whole genome shotgun (WGS) entry which is preliminary data.</text>
</comment>
<dbReference type="PANTHER" id="PTHR46825">
    <property type="entry name" value="D-ALANYL-D-ALANINE-CARBOXYPEPTIDASE/ENDOPEPTIDASE AMPH"/>
    <property type="match status" value="1"/>
</dbReference>
<keyword evidence="4" id="KW-1185">Reference proteome</keyword>
<accession>A0ABU0RA75</accession>
<sequence length="413" mass="42731">MSAQRRVRGAKGRLRVHAAAIAALALSCGIAGCTATPAPTTASTPPTASTTSLDPAVRAQLEAALDEGFAASGMPGVTVALWIPGQDEWVATRGVSDLASNLPMDRANQSKIGSITKTIVGTVALQVIGDGEAGLTLDHTIDRWYPDFPEANAITVRMLMNMSSGIGGPGQAQLDRICADPYSTITPDEVIAIGASTPREAYAPGEGFAYSGFNTFLLGRILEHSTGTDLGTLIDEHLMEPLEMTRSRFAPDAVLAEPFNRGYSGFCAQLPQPTDTTDWTNHESWAAGAMLSTIDDLHAWGLALGEGYGLTPELRAARIDDLAPGTSAAGYGYGLGVGVHIDPVSECLLDLSHSGAEPGYGAHVQYFAGSGAVLALIGNGDGGTGEEFFKVVAALVPVLPTSVAATSSTACLE</sequence>
<dbReference type="EMBL" id="JAUSYY010000001">
    <property type="protein sequence ID" value="MDQ0894976.1"/>
    <property type="molecule type" value="Genomic_DNA"/>
</dbReference>
<dbReference type="PROSITE" id="PS51257">
    <property type="entry name" value="PROKAR_LIPOPROTEIN"/>
    <property type="match status" value="1"/>
</dbReference>
<dbReference type="SUPFAM" id="SSF56601">
    <property type="entry name" value="beta-lactamase/transpeptidase-like"/>
    <property type="match status" value="1"/>
</dbReference>
<feature type="chain" id="PRO_5045488300" evidence="1">
    <location>
        <begin position="36"/>
        <end position="413"/>
    </location>
</feature>
<keyword evidence="3" id="KW-0378">Hydrolase</keyword>
<protein>
    <submittedName>
        <fullName evidence="3">D-alanyl-D-alanine carboxypeptidase</fullName>
        <ecNumber evidence="3">3.4.16.4</ecNumber>
    </submittedName>
</protein>